<name>A0ABT5DD51_9BACT</name>
<feature type="compositionally biased region" description="Basic and acidic residues" evidence="1">
    <location>
        <begin position="1371"/>
        <end position="1393"/>
    </location>
</feature>
<accession>A0ABT5DD51</accession>
<sequence length="1483" mass="148176">MPAAALATNVMGVLSSNSNWTPAGNPWVLTGDVTVPQGVSLTIEPGVEITFAKTDGMGSGADTSRTELIVAGTLAVQGSSSAPVTLTATGAYGVRVLSSGTAIVDYTTLNAGLYGVVSAGSSTLNNTTLKGALTAGLNVTGGTTSFTNGTLQDSTQALISSGGTSNLNYSLVRNSGSSSGYYAIQLSGAANLIHNTITANNYSAISVSSSSGLVSIYDNIISSNSGWGLHFSSSTTPSRSIHHNDVWGNSSGNYYSTVSPGTGSISANPLFVGAPNYRITEYSPARQAASDGSDMGAFAYTGNASSVLQGVLLVDKTLTGANSLSGDLTVAPGVTLTLAPGASLTFATSDGAGSGADTSRTELIVAGTLAVQGSSSAPVTLTATGAYGVRVLSSGTAIVDYTTLNAGLYGVVSAGSSTLNNTTLKGALTAGLNVTGGTTSFTNGTLQDSTQALISSGGTSNLNYSLVRNSGSSSGYYAIQLSGAANLIHNTITANNYSAISVSSSSGLVSIYDNIISSNSGWGLHFSSSTTPSRSIHHNDVWGNSSGNYYSTVSPGTGSISANPLFVGAPNYRITEYSPARQAASDGSDMGAFAYTGNASSVLQGVLLVDKTLTGANSLSGDLTVAPGVTLTLAPGASLTFATSDGAGSGADTSRTELIVAGTLAVQGSSSAPVTLTATGAYGVRVLSSGTAIVDYTTLNAGLYGVVSAGSSTLNNTTLKGALTAGLNVTGGITSFTNGTLQDSTQALISSGGTSNLNYSLVRNSGSSSGYYAIQLSGAANLIHNTITANNYSAISVSSSSGLVSIYDNIISSNSGWGLHFSSSTTPSRSIHHNDVWGNSSGNYYSTVSPGTGSISANPLFVSSSNFTLQETSPCRNAASDGKDMGAFSYAVVPVASITLTPSSPTLAVQGTLQFTATAFDAHNNPLPGTVITWSTSGAAGSLNANGLFTAGCTPGTYAGAVTATAAGKSASAQVTINPGSVTTVSVSPSSINVPIHRTQQFTATARDACGNALSSAPISWAATAGGGTISTSGLFTAGSTQGTYTNTVRATSGTVYGSASVTVTGASVASIVLTPGSSNLTIQGAQQFTATGKDASGNTVPVTVTWSVINGGGTLSPSGLFTAGTTPGTYANTIRATATSNGISGFASVTVQPGPLASLQVSPSTATLGVNSMQPFFATGRDVAGNTVPVSVTWSIVNGGGTLTPDGMFTAGPTPGTYASTIRATSGGIFGSASVELVSADLLRVVISRKDPTLVPGGMVAFSAKAFGPSGRELTGQKPTWEVVNGGGTIDSAGVFTAGKRSGKFADTIQVTLGGKSARASVAIAADADGDGMSDAWEREHGFDPNTPGDAMLDVDGDTLLNVDEFEMGTDPRDADTDGDGVKDGSEPRPTEDADGDNLPNSLDPDSDNDGLSDGMEMAVSSAPEVSSPSQERFVPDADPKSSTDPLTADTDDDGLMDGEEDANHNGRVDGAETDPNAPDVR</sequence>
<dbReference type="Proteomes" id="UP001221838">
    <property type="component" value="Unassembled WGS sequence"/>
</dbReference>
<evidence type="ECO:0000256" key="1">
    <source>
        <dbReference type="SAM" id="MobiDB-lite"/>
    </source>
</evidence>
<dbReference type="PANTHER" id="PTHR37467">
    <property type="entry name" value="EXPORTED CALCIUM-BINDING GLYCOPROTEIN-RELATED"/>
    <property type="match status" value="1"/>
</dbReference>
<reference evidence="3 4" key="1">
    <citation type="submission" date="2022-11" db="EMBL/GenBank/DDBJ databases">
        <title>Minimal conservation of predation-associated metabolite biosynthetic gene clusters underscores biosynthetic potential of Myxococcota including descriptions for ten novel species: Archangium lansinium sp. nov., Myxococcus landrumus sp. nov., Nannocystis bai.</title>
        <authorList>
            <person name="Ahearne A."/>
            <person name="Stevens C."/>
            <person name="Dowd S."/>
        </authorList>
    </citation>
    <scope>NUCLEOTIDE SEQUENCE [LARGE SCALE GENOMIC DNA]</scope>
    <source>
        <strain evidence="3 4">NCWAL01</strain>
    </source>
</reference>
<dbReference type="SUPFAM" id="SSF49373">
    <property type="entry name" value="Invasin/intimin cell-adhesion fragments"/>
    <property type="match status" value="2"/>
</dbReference>
<feature type="region of interest" description="Disordered" evidence="1">
    <location>
        <begin position="1369"/>
        <end position="1483"/>
    </location>
</feature>
<feature type="compositionally biased region" description="Acidic residues" evidence="1">
    <location>
        <begin position="1451"/>
        <end position="1462"/>
    </location>
</feature>
<evidence type="ECO:0000313" key="3">
    <source>
        <dbReference type="EMBL" id="MDC0711625.1"/>
    </source>
</evidence>
<dbReference type="InterPro" id="IPR012334">
    <property type="entry name" value="Pectin_lyas_fold"/>
</dbReference>
<dbReference type="InterPro" id="IPR028974">
    <property type="entry name" value="TSP_type-3_rpt"/>
</dbReference>
<dbReference type="InterPro" id="IPR053180">
    <property type="entry name" value="Ca-binding_acidic-repeat"/>
</dbReference>
<dbReference type="Gene3D" id="2.60.40.1080">
    <property type="match status" value="2"/>
</dbReference>
<dbReference type="InterPro" id="IPR006626">
    <property type="entry name" value="PbH1"/>
</dbReference>
<dbReference type="PANTHER" id="PTHR37467:SF1">
    <property type="entry name" value="EXPORTED CALCIUM-BINDING GLYCOPROTEIN"/>
    <property type="match status" value="1"/>
</dbReference>
<dbReference type="InterPro" id="IPR008964">
    <property type="entry name" value="Invasin/intimin_cell_adhesion"/>
</dbReference>
<comment type="caution">
    <text evidence="3">The sequence shown here is derived from an EMBL/GenBank/DDBJ whole genome shotgun (WGS) entry which is preliminary data.</text>
</comment>
<gene>
    <name evidence="3" type="ORF">POL68_24365</name>
</gene>
<dbReference type="SMART" id="SM00710">
    <property type="entry name" value="PbH1"/>
    <property type="match status" value="9"/>
</dbReference>
<evidence type="ECO:0000259" key="2">
    <source>
        <dbReference type="SMART" id="SM00635"/>
    </source>
</evidence>
<feature type="domain" description="BIG2" evidence="2">
    <location>
        <begin position="894"/>
        <end position="976"/>
    </location>
</feature>
<dbReference type="Gene3D" id="2.160.20.10">
    <property type="entry name" value="Single-stranded right-handed beta-helix, Pectin lyase-like"/>
    <property type="match status" value="3"/>
</dbReference>
<dbReference type="InterPro" id="IPR013783">
    <property type="entry name" value="Ig-like_fold"/>
</dbReference>
<dbReference type="SUPFAM" id="SSF103647">
    <property type="entry name" value="TSP type-3 repeat"/>
    <property type="match status" value="1"/>
</dbReference>
<feature type="compositionally biased region" description="Basic and acidic residues" evidence="1">
    <location>
        <begin position="1463"/>
        <end position="1472"/>
    </location>
</feature>
<feature type="compositionally biased region" description="Low complexity" evidence="1">
    <location>
        <begin position="1418"/>
        <end position="1431"/>
    </location>
</feature>
<evidence type="ECO:0000313" key="4">
    <source>
        <dbReference type="Proteomes" id="UP001221838"/>
    </source>
</evidence>
<keyword evidence="4" id="KW-1185">Reference proteome</keyword>
<dbReference type="EMBL" id="JAQNDM010000002">
    <property type="protein sequence ID" value="MDC0711625.1"/>
    <property type="molecule type" value="Genomic_DNA"/>
</dbReference>
<proteinExistence type="predicted"/>
<organism evidence="3 4">
    <name type="scientific">Stigmatella ashevillensis</name>
    <dbReference type="NCBI Taxonomy" id="2995309"/>
    <lineage>
        <taxon>Bacteria</taxon>
        <taxon>Pseudomonadati</taxon>
        <taxon>Myxococcota</taxon>
        <taxon>Myxococcia</taxon>
        <taxon>Myxococcales</taxon>
        <taxon>Cystobacterineae</taxon>
        <taxon>Archangiaceae</taxon>
        <taxon>Stigmatella</taxon>
    </lineage>
</organism>
<dbReference type="Gene3D" id="2.60.40.10">
    <property type="entry name" value="Immunoglobulins"/>
    <property type="match status" value="2"/>
</dbReference>
<dbReference type="RefSeq" id="WP_272141602.1">
    <property type="nucleotide sequence ID" value="NZ_JAQNDM010000002.1"/>
</dbReference>
<dbReference type="SUPFAM" id="SSF51126">
    <property type="entry name" value="Pectin lyase-like"/>
    <property type="match status" value="3"/>
</dbReference>
<dbReference type="SMART" id="SM00635">
    <property type="entry name" value="BID_2"/>
    <property type="match status" value="4"/>
</dbReference>
<protein>
    <recommendedName>
        <fullName evidence="2">BIG2 domain-containing protein</fullName>
    </recommendedName>
</protein>
<dbReference type="InterPro" id="IPR011050">
    <property type="entry name" value="Pectin_lyase_fold/virulence"/>
</dbReference>
<dbReference type="InterPro" id="IPR003343">
    <property type="entry name" value="Big_2"/>
</dbReference>
<feature type="region of interest" description="Disordered" evidence="1">
    <location>
        <begin position="1334"/>
        <end position="1356"/>
    </location>
</feature>
<feature type="domain" description="BIG2" evidence="2">
    <location>
        <begin position="1156"/>
        <end position="1237"/>
    </location>
</feature>
<feature type="domain" description="BIG2" evidence="2">
    <location>
        <begin position="1068"/>
        <end position="1151"/>
    </location>
</feature>
<feature type="domain" description="BIG2" evidence="2">
    <location>
        <begin position="1242"/>
        <end position="1324"/>
    </location>
</feature>